<dbReference type="OrthoDB" id="1819306at2"/>
<feature type="domain" description="N-acetyltransferase" evidence="1">
    <location>
        <begin position="4"/>
        <end position="202"/>
    </location>
</feature>
<comment type="caution">
    <text evidence="2">The sequence shown here is derived from an EMBL/GenBank/DDBJ whole genome shotgun (WGS) entry which is preliminary data.</text>
</comment>
<dbReference type="Pfam" id="PF00583">
    <property type="entry name" value="Acetyltransf_1"/>
    <property type="match status" value="1"/>
</dbReference>
<dbReference type="PROSITE" id="PS51186">
    <property type="entry name" value="GNAT"/>
    <property type="match status" value="1"/>
</dbReference>
<protein>
    <submittedName>
        <fullName evidence="2">GNAT family N-acetyltransferase</fullName>
    </submittedName>
</protein>
<reference evidence="2 3" key="1">
    <citation type="submission" date="2019-09" db="EMBL/GenBank/DDBJ databases">
        <title>Mumia zhuanghuii sp. nov. isolated from the intestinal contents of plateau pika (Ochotona curzoniae) in the Qinghai-Tibet plateau of China.</title>
        <authorList>
            <person name="Tian Z."/>
        </authorList>
    </citation>
    <scope>NUCLEOTIDE SEQUENCE [LARGE SCALE GENOMIC DNA]</scope>
    <source>
        <strain evidence="3">350</strain>
    </source>
</reference>
<dbReference type="Gene3D" id="3.40.630.30">
    <property type="match status" value="1"/>
</dbReference>
<evidence type="ECO:0000313" key="2">
    <source>
        <dbReference type="EMBL" id="KAA1425344.1"/>
    </source>
</evidence>
<gene>
    <name evidence="2" type="ORF">FE697_005680</name>
</gene>
<accession>A0A5Q6S4M5</accession>
<name>A0A5Q6S4M5_9ACTN</name>
<dbReference type="InterPro" id="IPR000182">
    <property type="entry name" value="GNAT_dom"/>
</dbReference>
<dbReference type="InterPro" id="IPR016181">
    <property type="entry name" value="Acyl_CoA_acyltransferase"/>
</dbReference>
<proteinExistence type="predicted"/>
<dbReference type="Proteomes" id="UP000307768">
    <property type="component" value="Unassembled WGS sequence"/>
</dbReference>
<evidence type="ECO:0000313" key="3">
    <source>
        <dbReference type="Proteomes" id="UP000307768"/>
    </source>
</evidence>
<dbReference type="AlphaFoldDB" id="A0A5Q6S4M5"/>
<sequence>MTVVTARPAVVEDLSAIVSVHRGAFPDFFLTSLGSGFLRTFYRGLVDVDSGVLLVAVGGGGRILGFVGGSEDRRAFYHTLIRRRGWRFAIAALPAVVRHPSMLRRVVRGRRRASEHEPIPGSLMSLAVAPDSRSLGVGERLVSAFERELRLRGCSAYALTTDASDNEAVNAFYSRLGLVRSRVLVTPEGRRLNEYARIWSDEEAAR</sequence>
<dbReference type="EMBL" id="VDFQ02000001">
    <property type="protein sequence ID" value="KAA1425344.1"/>
    <property type="molecule type" value="Genomic_DNA"/>
</dbReference>
<dbReference type="RefSeq" id="WP_149768519.1">
    <property type="nucleotide sequence ID" value="NZ_VDFQ02000001.1"/>
</dbReference>
<dbReference type="SUPFAM" id="SSF55729">
    <property type="entry name" value="Acyl-CoA N-acyltransferases (Nat)"/>
    <property type="match status" value="1"/>
</dbReference>
<dbReference type="GO" id="GO:0016747">
    <property type="term" value="F:acyltransferase activity, transferring groups other than amino-acyl groups"/>
    <property type="evidence" value="ECO:0007669"/>
    <property type="project" value="InterPro"/>
</dbReference>
<organism evidence="2 3">
    <name type="scientific">Mumia zhuanghuii</name>
    <dbReference type="NCBI Taxonomy" id="2585211"/>
    <lineage>
        <taxon>Bacteria</taxon>
        <taxon>Bacillati</taxon>
        <taxon>Actinomycetota</taxon>
        <taxon>Actinomycetes</taxon>
        <taxon>Propionibacteriales</taxon>
        <taxon>Nocardioidaceae</taxon>
        <taxon>Mumia</taxon>
    </lineage>
</organism>
<keyword evidence="2" id="KW-0808">Transferase</keyword>
<dbReference type="CDD" id="cd04301">
    <property type="entry name" value="NAT_SF"/>
    <property type="match status" value="1"/>
</dbReference>
<evidence type="ECO:0000259" key="1">
    <source>
        <dbReference type="PROSITE" id="PS51186"/>
    </source>
</evidence>